<evidence type="ECO:0000256" key="5">
    <source>
        <dbReference type="ARBA" id="ARBA00022692"/>
    </source>
</evidence>
<evidence type="ECO:0000313" key="11">
    <source>
        <dbReference type="EMBL" id="SBT70203.1"/>
    </source>
</evidence>
<dbReference type="GO" id="GO:0016779">
    <property type="term" value="F:nucleotidyltransferase activity"/>
    <property type="evidence" value="ECO:0007669"/>
    <property type="project" value="UniProtKB-KW"/>
</dbReference>
<dbReference type="GO" id="GO:0005789">
    <property type="term" value="C:endoplasmic reticulum membrane"/>
    <property type="evidence" value="ECO:0007669"/>
    <property type="project" value="UniProtKB-SubCell"/>
</dbReference>
<dbReference type="EMBL" id="LT594490">
    <property type="protein sequence ID" value="SBT70203.1"/>
    <property type="molecule type" value="Genomic_DNA"/>
</dbReference>
<accession>A0A1C3K9J5</accession>
<reference evidence="11 12" key="1">
    <citation type="submission" date="2016-06" db="EMBL/GenBank/DDBJ databases">
        <authorList>
            <consortium name="Pathogen Informatics"/>
        </authorList>
    </citation>
    <scope>NUCLEOTIDE SEQUENCE [LARGE SCALE GENOMIC DNA]</scope>
    <source>
        <strain evidence="11">PmlGA01</strain>
    </source>
</reference>
<evidence type="ECO:0000256" key="8">
    <source>
        <dbReference type="ARBA" id="ARBA00022989"/>
    </source>
</evidence>
<dbReference type="EC" id="2.7.1.108" evidence="3"/>
<protein>
    <recommendedName>
        <fullName evidence="3">dolichol kinase</fullName>
        <ecNumber evidence="3">2.7.1.108</ecNumber>
    </recommendedName>
</protein>
<proteinExistence type="inferred from homology"/>
<feature type="transmembrane region" description="Helical" evidence="10">
    <location>
        <begin position="209"/>
        <end position="229"/>
    </location>
</feature>
<comment type="similarity">
    <text evidence="2">Belongs to the polyprenol kinase family.</text>
</comment>
<feature type="transmembrane region" description="Helical" evidence="10">
    <location>
        <begin position="449"/>
        <end position="471"/>
    </location>
</feature>
<keyword evidence="11" id="KW-0548">Nucleotidyltransferase</keyword>
<evidence type="ECO:0000256" key="4">
    <source>
        <dbReference type="ARBA" id="ARBA00022679"/>
    </source>
</evidence>
<evidence type="ECO:0000256" key="6">
    <source>
        <dbReference type="ARBA" id="ARBA00022777"/>
    </source>
</evidence>
<evidence type="ECO:0000313" key="12">
    <source>
        <dbReference type="Proteomes" id="UP000219799"/>
    </source>
</evidence>
<gene>
    <name evidence="11" type="primary">PmlGA01_020007500</name>
    <name evidence="11" type="ORF">PMLGA01_020007500</name>
</gene>
<feature type="transmembrane region" description="Helical" evidence="10">
    <location>
        <begin position="304"/>
        <end position="320"/>
    </location>
</feature>
<keyword evidence="8 10" id="KW-1133">Transmembrane helix</keyword>
<evidence type="ECO:0000256" key="9">
    <source>
        <dbReference type="ARBA" id="ARBA00023136"/>
    </source>
</evidence>
<dbReference type="Proteomes" id="UP000219799">
    <property type="component" value="Chromosome 2"/>
</dbReference>
<dbReference type="InterPro" id="IPR032974">
    <property type="entry name" value="Polypren_kinase"/>
</dbReference>
<dbReference type="VEuPathDB" id="PlasmoDB:PmUG01_02014100"/>
<dbReference type="AlphaFoldDB" id="A0A1C3K9J5"/>
<evidence type="ECO:0000256" key="7">
    <source>
        <dbReference type="ARBA" id="ARBA00022824"/>
    </source>
</evidence>
<feature type="transmembrane region" description="Helical" evidence="10">
    <location>
        <begin position="275"/>
        <end position="298"/>
    </location>
</feature>
<feature type="transmembrane region" description="Helical" evidence="10">
    <location>
        <begin position="348"/>
        <end position="366"/>
    </location>
</feature>
<feature type="transmembrane region" description="Helical" evidence="10">
    <location>
        <begin position="174"/>
        <end position="197"/>
    </location>
</feature>
<feature type="transmembrane region" description="Helical" evidence="10">
    <location>
        <begin position="491"/>
        <end position="515"/>
    </location>
</feature>
<dbReference type="GO" id="GO:0043048">
    <property type="term" value="P:dolichyl monophosphate biosynthetic process"/>
    <property type="evidence" value="ECO:0007669"/>
    <property type="project" value="TreeGrafter"/>
</dbReference>
<feature type="transmembrane region" description="Helical" evidence="10">
    <location>
        <begin position="241"/>
        <end position="263"/>
    </location>
</feature>
<sequence length="596" mass="69482">MINSTLIILMIVTEVKKRIFLSRSCTYKWILLTILCNALIVVCLHRKAKEEGKWGGQKATKNVENNAEKKVEIDEGKEKNRRLYLSSFTTIGAYYQNEKSAPLSNKNNANYLINLYKEGDINIYHLFFYTYFNNIFFFFFLPFFSSLLIFKYYILKTAKLSVVLVNTFVLSSVLLRHVRVSLSLYFVCHSFFFLLILSEMKISGNELTCFFCFIVNFVFYHMLSISLFHLTNKVFSFLEGLIISAIGTLALDCSFYSFVYSYLNHQIVPTVLFRFFSKATISLVAYGMCCVYCLQNAAKNRGKIMIASMALLLYNLFNFISSEHDSRSRKDTNVLHILISMVWRENNYILILLWFIITTFYLMYIINMSRRNKNLSYLRKHYHFLLFVNVKLSFLKGQIDLLIVALSFVFLIFIFVEMVRKICEVFFPSLNAINKFIARFIDERDSKGIVVTHIYLLAGVYIPIITDALFSNKNYVHKKKQIMYFFREANFLLYSSGLNTICIGDSLAAIGGFLFPTPKMKNTNNKSYAGFLFFFFTTFLSFLLSSYLLQQTVSWANLNIFFMVSLFGALFEAYLLDIDNLILPLFAFCVYLSFEK</sequence>
<evidence type="ECO:0000256" key="2">
    <source>
        <dbReference type="ARBA" id="ARBA00010794"/>
    </source>
</evidence>
<keyword evidence="4 11" id="KW-0808">Transferase</keyword>
<comment type="subcellular location">
    <subcellularLocation>
        <location evidence="1">Endoplasmic reticulum membrane</location>
        <topology evidence="1">Multi-pass membrane protein</topology>
    </subcellularLocation>
</comment>
<evidence type="ECO:0000256" key="1">
    <source>
        <dbReference type="ARBA" id="ARBA00004477"/>
    </source>
</evidence>
<evidence type="ECO:0000256" key="3">
    <source>
        <dbReference type="ARBA" id="ARBA00012132"/>
    </source>
</evidence>
<keyword evidence="6" id="KW-0418">Kinase</keyword>
<dbReference type="GO" id="GO:0004168">
    <property type="term" value="F:dolichol kinase activity"/>
    <property type="evidence" value="ECO:0007669"/>
    <property type="project" value="UniProtKB-EC"/>
</dbReference>
<keyword evidence="9 10" id="KW-0472">Membrane</keyword>
<feature type="transmembrane region" description="Helical" evidence="10">
    <location>
        <begin position="135"/>
        <end position="154"/>
    </location>
</feature>
<dbReference type="PANTHER" id="PTHR13205:SF15">
    <property type="entry name" value="DOLICHOL KINASE"/>
    <property type="match status" value="1"/>
</dbReference>
<keyword evidence="5 10" id="KW-0812">Transmembrane</keyword>
<feature type="transmembrane region" description="Helical" evidence="10">
    <location>
        <begin position="401"/>
        <end position="419"/>
    </location>
</feature>
<evidence type="ECO:0000256" key="10">
    <source>
        <dbReference type="SAM" id="Phobius"/>
    </source>
</evidence>
<name>A0A1C3K9J5_PLAMA</name>
<organism evidence="11 12">
    <name type="scientific">Plasmodium malariae</name>
    <dbReference type="NCBI Taxonomy" id="5858"/>
    <lineage>
        <taxon>Eukaryota</taxon>
        <taxon>Sar</taxon>
        <taxon>Alveolata</taxon>
        <taxon>Apicomplexa</taxon>
        <taxon>Aconoidasida</taxon>
        <taxon>Haemosporida</taxon>
        <taxon>Plasmodiidae</taxon>
        <taxon>Plasmodium</taxon>
        <taxon>Plasmodium (Plasmodium)</taxon>
    </lineage>
</organism>
<keyword evidence="7" id="KW-0256">Endoplasmic reticulum</keyword>
<feature type="transmembrane region" description="Helical" evidence="10">
    <location>
        <begin position="527"/>
        <end position="549"/>
    </location>
</feature>
<dbReference type="PANTHER" id="PTHR13205">
    <property type="entry name" value="TRANSMEMBRANE PROTEIN 15-RELATED"/>
    <property type="match status" value="1"/>
</dbReference>